<organism evidence="1 2">
    <name type="scientific">Candidatus Woykebacteria bacterium RBG_13_40_15</name>
    <dbReference type="NCBI Taxonomy" id="1802593"/>
    <lineage>
        <taxon>Bacteria</taxon>
        <taxon>Candidatus Woykeibacteriota</taxon>
    </lineage>
</organism>
<protein>
    <submittedName>
        <fullName evidence="1">Uncharacterized protein</fullName>
    </submittedName>
</protein>
<dbReference type="AlphaFoldDB" id="A0A1G1W8V3"/>
<evidence type="ECO:0000313" key="2">
    <source>
        <dbReference type="Proteomes" id="UP000176631"/>
    </source>
</evidence>
<gene>
    <name evidence="1" type="ORF">A2172_00930</name>
</gene>
<reference evidence="1 2" key="1">
    <citation type="journal article" date="2016" name="Nat. Commun.">
        <title>Thousands of microbial genomes shed light on interconnected biogeochemical processes in an aquifer system.</title>
        <authorList>
            <person name="Anantharaman K."/>
            <person name="Brown C.T."/>
            <person name="Hug L.A."/>
            <person name="Sharon I."/>
            <person name="Castelle C.J."/>
            <person name="Probst A.J."/>
            <person name="Thomas B.C."/>
            <person name="Singh A."/>
            <person name="Wilkins M.J."/>
            <person name="Karaoz U."/>
            <person name="Brodie E.L."/>
            <person name="Williams K.H."/>
            <person name="Hubbard S.S."/>
            <person name="Banfield J.F."/>
        </authorList>
    </citation>
    <scope>NUCLEOTIDE SEQUENCE [LARGE SCALE GENOMIC DNA]</scope>
</reference>
<comment type="caution">
    <text evidence="1">The sequence shown here is derived from an EMBL/GenBank/DDBJ whole genome shotgun (WGS) entry which is preliminary data.</text>
</comment>
<accession>A0A1G1W8V3</accession>
<dbReference type="Proteomes" id="UP000176631">
    <property type="component" value="Unassembled WGS sequence"/>
</dbReference>
<sequence length="161" mass="18508">MGKFEALTPEQVRQFEKEAVKRFNHEENDHPHVEPQVGSLELARFKAVFPFQLFPDELIVEEKRVIWIHRFGPRMCEVITLLPSDINRVEASTGPLFGHLHVSIPRHDIEILIDRLKRNDALFARDLIDGLATAARQNLAIEGETAQEKVDFLLRLSHVSV</sequence>
<name>A0A1G1W8V3_9BACT</name>
<dbReference type="STRING" id="1802593.A2172_00930"/>
<proteinExistence type="predicted"/>
<dbReference type="EMBL" id="MHCP01000015">
    <property type="protein sequence ID" value="OGY24092.1"/>
    <property type="molecule type" value="Genomic_DNA"/>
</dbReference>
<evidence type="ECO:0000313" key="1">
    <source>
        <dbReference type="EMBL" id="OGY24092.1"/>
    </source>
</evidence>